<evidence type="ECO:0000313" key="2">
    <source>
        <dbReference type="EMBL" id="KAH1186813.1"/>
    </source>
</evidence>
<dbReference type="AlphaFoldDB" id="A0A9D3XV96"/>
<feature type="region of interest" description="Disordered" evidence="1">
    <location>
        <begin position="192"/>
        <end position="212"/>
    </location>
</feature>
<organism evidence="2 3">
    <name type="scientific">Mauremys mutica</name>
    <name type="common">yellowpond turtle</name>
    <dbReference type="NCBI Taxonomy" id="74926"/>
    <lineage>
        <taxon>Eukaryota</taxon>
        <taxon>Metazoa</taxon>
        <taxon>Chordata</taxon>
        <taxon>Craniata</taxon>
        <taxon>Vertebrata</taxon>
        <taxon>Euteleostomi</taxon>
        <taxon>Archelosauria</taxon>
        <taxon>Testudinata</taxon>
        <taxon>Testudines</taxon>
        <taxon>Cryptodira</taxon>
        <taxon>Durocryptodira</taxon>
        <taxon>Testudinoidea</taxon>
        <taxon>Geoemydidae</taxon>
        <taxon>Geoemydinae</taxon>
        <taxon>Mauremys</taxon>
    </lineage>
</organism>
<evidence type="ECO:0000256" key="1">
    <source>
        <dbReference type="SAM" id="MobiDB-lite"/>
    </source>
</evidence>
<reference evidence="2" key="1">
    <citation type="submission" date="2021-09" db="EMBL/GenBank/DDBJ databases">
        <title>The genome of Mauremys mutica provides insights into the evolution of semi-aquatic lifestyle.</title>
        <authorList>
            <person name="Gong S."/>
            <person name="Gao Y."/>
        </authorList>
    </citation>
    <scope>NUCLEOTIDE SEQUENCE</scope>
    <source>
        <strain evidence="2">MM-2020</strain>
        <tissue evidence="2">Muscle</tissue>
    </source>
</reference>
<dbReference type="EMBL" id="JAHDVG010000463">
    <property type="protein sequence ID" value="KAH1186813.1"/>
    <property type="molecule type" value="Genomic_DNA"/>
</dbReference>
<dbReference type="Proteomes" id="UP000827986">
    <property type="component" value="Unassembled WGS sequence"/>
</dbReference>
<protein>
    <submittedName>
        <fullName evidence="2">Uncharacterized protein</fullName>
    </submittedName>
</protein>
<name>A0A9D3XV96_9SAUR</name>
<feature type="non-terminal residue" evidence="2">
    <location>
        <position position="1"/>
    </location>
</feature>
<gene>
    <name evidence="2" type="ORF">KIL84_019562</name>
</gene>
<keyword evidence="3" id="KW-1185">Reference proteome</keyword>
<sequence>IDTNAFLVTIANKSGLELFAFLQKDFGNSCEGTDKKHEMVYASLCFCSLPEFFSNCMIEVRCNPETYCAGRARGRISSHLTPETSRSEVTEGVKRGAPCGAVRQGVSHPQRSDAPSLKLWRAALKQDQPGALELASVTNPPSPPLPSPPLTTTLASVGGADFLLSPRGYSGRRITPENKNVGTAPSCVLRPPLSRSHRPWGAARSGPVPGSPPARFELSAARLSPGRCSRIHFSAARHEPGYEATLSDTTLLVVTPSSRSALSEICDSTLTFVSLPVFPSLRRNMDEEGCCR</sequence>
<evidence type="ECO:0000313" key="3">
    <source>
        <dbReference type="Proteomes" id="UP000827986"/>
    </source>
</evidence>
<comment type="caution">
    <text evidence="2">The sequence shown here is derived from an EMBL/GenBank/DDBJ whole genome shotgun (WGS) entry which is preliminary data.</text>
</comment>
<accession>A0A9D3XV96</accession>
<proteinExistence type="predicted"/>